<dbReference type="SUPFAM" id="SSF54928">
    <property type="entry name" value="RNA-binding domain, RBD"/>
    <property type="match status" value="1"/>
</dbReference>
<name>A0A1X0R483_RHIZD</name>
<dbReference type="Gene3D" id="3.30.70.330">
    <property type="match status" value="1"/>
</dbReference>
<gene>
    <name evidence="1" type="ORF">BCV72DRAFT_274210</name>
</gene>
<dbReference type="GO" id="GO:0003676">
    <property type="term" value="F:nucleic acid binding"/>
    <property type="evidence" value="ECO:0007669"/>
    <property type="project" value="InterPro"/>
</dbReference>
<proteinExistence type="predicted"/>
<organism evidence="1">
    <name type="scientific">Rhizopus microsporus var. microsporus</name>
    <dbReference type="NCBI Taxonomy" id="86635"/>
    <lineage>
        <taxon>Eukaryota</taxon>
        <taxon>Fungi</taxon>
        <taxon>Fungi incertae sedis</taxon>
        <taxon>Mucoromycota</taxon>
        <taxon>Mucoromycotina</taxon>
        <taxon>Mucoromycetes</taxon>
        <taxon>Mucorales</taxon>
        <taxon>Mucorineae</taxon>
        <taxon>Rhizopodaceae</taxon>
        <taxon>Rhizopus</taxon>
    </lineage>
</organism>
<sequence length="256" mass="28899">MASLRLIVPILSRQRPAFSICARSLTTSAIRFEANGHRHFAEAFTNKLIKQAKRQYQPQKVEPTRLVSIESLPRTATSEDIRKLAREAFPKGDKSIVDMVFCRRVNFTFTGKCVVLMSSDEDAGRLVSYGDRRSLGGSIIRMSYTGLPTQDPVGVLNQLRPQELKSVAEATSAAGRSVMISGYPFTGIDNLLGYLRSKNFYPVDGVPDNVVNLSERRFLVKFDSESEAWRCVRAFHNEKYITKRNSEHTIRVDVVY</sequence>
<dbReference type="VEuPathDB" id="FungiDB:BCV72DRAFT_274210"/>
<dbReference type="AlphaFoldDB" id="A0A1X0R483"/>
<dbReference type="InterPro" id="IPR035979">
    <property type="entry name" value="RBD_domain_sf"/>
</dbReference>
<evidence type="ECO:0008006" key="2">
    <source>
        <dbReference type="Google" id="ProtNLM"/>
    </source>
</evidence>
<dbReference type="InterPro" id="IPR012677">
    <property type="entry name" value="Nucleotide-bd_a/b_plait_sf"/>
</dbReference>
<dbReference type="OrthoDB" id="5541797at2759"/>
<protein>
    <recommendedName>
        <fullName evidence="2">RRM domain-containing protein</fullName>
    </recommendedName>
</protein>
<accession>A0A1X0R483</accession>
<evidence type="ECO:0000313" key="1">
    <source>
        <dbReference type="EMBL" id="ORE06835.1"/>
    </source>
</evidence>
<dbReference type="Proteomes" id="UP000242414">
    <property type="component" value="Unassembled WGS sequence"/>
</dbReference>
<reference evidence="1" key="1">
    <citation type="journal article" date="2016" name="Proc. Natl. Acad. Sci. U.S.A.">
        <title>Lipid metabolic changes in an early divergent fungus govern the establishment of a mutualistic symbiosis with endobacteria.</title>
        <authorList>
            <person name="Lastovetsky O.A."/>
            <person name="Gaspar M.L."/>
            <person name="Mondo S.J."/>
            <person name="LaButti K.M."/>
            <person name="Sandor L."/>
            <person name="Grigoriev I.V."/>
            <person name="Henry S.A."/>
            <person name="Pawlowska T.E."/>
        </authorList>
    </citation>
    <scope>NUCLEOTIDE SEQUENCE [LARGE SCALE GENOMIC DNA]</scope>
    <source>
        <strain evidence="1">ATCC 52814</strain>
    </source>
</reference>
<dbReference type="EMBL" id="KV921915">
    <property type="protein sequence ID" value="ORE06835.1"/>
    <property type="molecule type" value="Genomic_DNA"/>
</dbReference>